<reference evidence="1" key="1">
    <citation type="journal article" date="2021" name="Proc. Natl. Acad. Sci. U.S.A.">
        <title>A Catalog of Tens of Thousands of Viruses from Human Metagenomes Reveals Hidden Associations with Chronic Diseases.</title>
        <authorList>
            <person name="Tisza M.J."/>
            <person name="Buck C.B."/>
        </authorList>
    </citation>
    <scope>NUCLEOTIDE SEQUENCE</scope>
    <source>
        <strain evidence="1">CtcyQ27</strain>
    </source>
</reference>
<sequence>MTNTAQTTTIITDLDTIKSLMQLEDLIDHDFEIFDEYKKYLADAEIRQKLDELLNIQIEHLAFHQVLMDRLTIASVNTKKACIEYHRAVINTMTSCKMLIAFYERN</sequence>
<organism evidence="1">
    <name type="scientific">Myoviridae sp. ctcyQ27</name>
    <dbReference type="NCBI Taxonomy" id="2825139"/>
    <lineage>
        <taxon>Viruses</taxon>
        <taxon>Duplodnaviria</taxon>
        <taxon>Heunggongvirae</taxon>
        <taxon>Uroviricota</taxon>
        <taxon>Caudoviricetes</taxon>
    </lineage>
</organism>
<accession>A0A8S5UFL0</accession>
<proteinExistence type="predicted"/>
<evidence type="ECO:0000313" key="1">
    <source>
        <dbReference type="EMBL" id="DAF93261.1"/>
    </source>
</evidence>
<name>A0A8S5UFL0_9CAUD</name>
<dbReference type="EMBL" id="BK016080">
    <property type="protein sequence ID" value="DAF93261.1"/>
    <property type="molecule type" value="Genomic_DNA"/>
</dbReference>
<protein>
    <submittedName>
        <fullName evidence="1">Uncharacterized protein</fullName>
    </submittedName>
</protein>